<dbReference type="Pfam" id="PF13649">
    <property type="entry name" value="Methyltransf_25"/>
    <property type="match status" value="1"/>
</dbReference>
<dbReference type="Gene3D" id="3.40.50.150">
    <property type="entry name" value="Vaccinia Virus protein VP39"/>
    <property type="match status" value="1"/>
</dbReference>
<protein>
    <submittedName>
        <fullName evidence="3">Class I SAM-dependent methyltransferase</fullName>
    </submittedName>
</protein>
<dbReference type="PANTHER" id="PTHR43861">
    <property type="entry name" value="TRANS-ACONITATE 2-METHYLTRANSFERASE-RELATED"/>
    <property type="match status" value="1"/>
</dbReference>
<name>A0A7M1QTU0_9ACTO</name>
<dbReference type="AlphaFoldDB" id="A0A7M1QTU0"/>
<keyword evidence="3" id="KW-0489">Methyltransferase</keyword>
<evidence type="ECO:0000313" key="3">
    <source>
        <dbReference type="EMBL" id="QOR45263.1"/>
    </source>
</evidence>
<dbReference type="RefSeq" id="WP_197550918.1">
    <property type="nucleotide sequence ID" value="NZ_CP063213.1"/>
</dbReference>
<dbReference type="GO" id="GO:0008168">
    <property type="term" value="F:methyltransferase activity"/>
    <property type="evidence" value="ECO:0007669"/>
    <property type="project" value="UniProtKB-KW"/>
</dbReference>
<evidence type="ECO:0000259" key="2">
    <source>
        <dbReference type="Pfam" id="PF13649"/>
    </source>
</evidence>
<evidence type="ECO:0000256" key="1">
    <source>
        <dbReference type="ARBA" id="ARBA00022679"/>
    </source>
</evidence>
<gene>
    <name evidence="3" type="ORF">INS88_08260</name>
</gene>
<proteinExistence type="predicted"/>
<reference evidence="3 4" key="1">
    <citation type="submission" date="2020-10" db="EMBL/GenBank/DDBJ databases">
        <title>Trueperella pecoris sp. nov. isolated from bovine and porcine specimens.</title>
        <authorList>
            <person name="Schoenecker L."/>
            <person name="Schnydrig P."/>
            <person name="Brodard I."/>
            <person name="Thomann A."/>
            <person name="Hemphill A."/>
            <person name="Rodriguez-Campos S."/>
            <person name="Perreten V."/>
            <person name="Jores J."/>
            <person name="Kittl S."/>
        </authorList>
    </citation>
    <scope>NUCLEOTIDE SEQUENCE [LARGE SCALE GENOMIC DNA]</scope>
    <source>
        <strain evidence="3 4">15A0121</strain>
    </source>
</reference>
<accession>A0A7M1QTU0</accession>
<keyword evidence="1 3" id="KW-0808">Transferase</keyword>
<dbReference type="InterPro" id="IPR041698">
    <property type="entry name" value="Methyltransf_25"/>
</dbReference>
<dbReference type="CDD" id="cd02440">
    <property type="entry name" value="AdoMet_MTases"/>
    <property type="match status" value="1"/>
</dbReference>
<accession>A0A8A5U492</accession>
<dbReference type="Proteomes" id="UP000595053">
    <property type="component" value="Chromosome"/>
</dbReference>
<dbReference type="PANTHER" id="PTHR43861:SF3">
    <property type="entry name" value="PUTATIVE (AFU_ORTHOLOGUE AFUA_2G14390)-RELATED"/>
    <property type="match status" value="1"/>
</dbReference>
<sequence>MRTTASEWNERYSSSNQVWSGQPNGLLLREVEGLAPGTALDVGAGEGADAVWLASRGWQVTAVDISSVAIDRARKAADAAGANVDWRVGDIAEVTGQFNLVTAFYPVVPKEGQMFARIRDRVAPGGTLLFVHHVPGHGHPEHGHPQAGGPERGHQEHGAHGHAHAHGHRGPDFEMFMTPADARAALGHGWEVVKDEVVDRHVDGGAGAHHRFDGLLRAVKRGR</sequence>
<feature type="domain" description="Methyltransferase" evidence="2">
    <location>
        <begin position="40"/>
        <end position="126"/>
    </location>
</feature>
<dbReference type="SUPFAM" id="SSF53335">
    <property type="entry name" value="S-adenosyl-L-methionine-dependent methyltransferases"/>
    <property type="match status" value="1"/>
</dbReference>
<dbReference type="InterPro" id="IPR029063">
    <property type="entry name" value="SAM-dependent_MTases_sf"/>
</dbReference>
<dbReference type="GO" id="GO:0032259">
    <property type="term" value="P:methylation"/>
    <property type="evidence" value="ECO:0007669"/>
    <property type="project" value="UniProtKB-KW"/>
</dbReference>
<dbReference type="EMBL" id="CP063213">
    <property type="protein sequence ID" value="QOR45263.1"/>
    <property type="molecule type" value="Genomic_DNA"/>
</dbReference>
<evidence type="ECO:0000313" key="4">
    <source>
        <dbReference type="Proteomes" id="UP000595053"/>
    </source>
</evidence>
<keyword evidence="4" id="KW-1185">Reference proteome</keyword>
<organism evidence="3 4">
    <name type="scientific">Trueperella pecoris</name>
    <dbReference type="NCBI Taxonomy" id="2733571"/>
    <lineage>
        <taxon>Bacteria</taxon>
        <taxon>Bacillati</taxon>
        <taxon>Actinomycetota</taxon>
        <taxon>Actinomycetes</taxon>
        <taxon>Actinomycetales</taxon>
        <taxon>Actinomycetaceae</taxon>
        <taxon>Trueperella</taxon>
    </lineage>
</organism>